<comment type="pathway">
    <text evidence="1">Protein modification; peptidyl-diphthamide biosynthesis.</text>
</comment>
<gene>
    <name evidence="9" type="ORF">Q5P01_014967</name>
</gene>
<evidence type="ECO:0000256" key="1">
    <source>
        <dbReference type="ARBA" id="ARBA00005156"/>
    </source>
</evidence>
<dbReference type="EC" id="3.1.1.97" evidence="6"/>
<dbReference type="InterPro" id="IPR052415">
    <property type="entry name" value="Diphthine_MTase"/>
</dbReference>
<dbReference type="GO" id="GO:0017183">
    <property type="term" value="P:protein histidyl modification to diphthamide"/>
    <property type="evidence" value="ECO:0007669"/>
    <property type="project" value="TreeGrafter"/>
</dbReference>
<keyword evidence="4" id="KW-0378">Hydrolase</keyword>
<dbReference type="InterPro" id="IPR001680">
    <property type="entry name" value="WD40_rpt"/>
</dbReference>
<evidence type="ECO:0000256" key="3">
    <source>
        <dbReference type="ARBA" id="ARBA00022737"/>
    </source>
</evidence>
<dbReference type="AlphaFoldDB" id="A0AA88SFU1"/>
<dbReference type="GO" id="GO:0005737">
    <property type="term" value="C:cytoplasm"/>
    <property type="evidence" value="ECO:0007669"/>
    <property type="project" value="TreeGrafter"/>
</dbReference>
<proteinExistence type="inferred from homology"/>
<dbReference type="PROSITE" id="PS50082">
    <property type="entry name" value="WD_REPEATS_2"/>
    <property type="match status" value="1"/>
</dbReference>
<dbReference type="GO" id="GO:0061685">
    <property type="term" value="F:diphthine methylesterase activity"/>
    <property type="evidence" value="ECO:0007669"/>
    <property type="project" value="UniProtKB-EC"/>
</dbReference>
<protein>
    <recommendedName>
        <fullName evidence="6">methylated diphthine methylhydrolase</fullName>
        <ecNumber evidence="6">3.1.1.97</ecNumber>
    </recommendedName>
</protein>
<dbReference type="EMBL" id="JAUPFM010000011">
    <property type="protein sequence ID" value="KAK2837755.1"/>
    <property type="molecule type" value="Genomic_DNA"/>
</dbReference>
<dbReference type="Proteomes" id="UP001187415">
    <property type="component" value="Unassembled WGS sequence"/>
</dbReference>
<dbReference type="SMART" id="SM00320">
    <property type="entry name" value="WD40"/>
    <property type="match status" value="4"/>
</dbReference>
<dbReference type="SUPFAM" id="SSF50978">
    <property type="entry name" value="WD40 repeat-like"/>
    <property type="match status" value="1"/>
</dbReference>
<evidence type="ECO:0000313" key="10">
    <source>
        <dbReference type="Proteomes" id="UP001187415"/>
    </source>
</evidence>
<dbReference type="InterPro" id="IPR015943">
    <property type="entry name" value="WD40/YVTN_repeat-like_dom_sf"/>
</dbReference>
<dbReference type="Gene3D" id="2.130.10.10">
    <property type="entry name" value="YVTN repeat-like/Quinoprotein amine dehydrogenase"/>
    <property type="match status" value="1"/>
</dbReference>
<sequence>MGIIFISTANSSSSQRWLTSAAAAQPRYAEQVVMAWKSRTRSLQVFDTELSADTVEWCPVPSSHNILACGTYQLHKGAGEDDATPSRTGRLYLFEFQHDGLTSPPLTELQRIDTAAILDLKWCHVPVSGKALLGMAAATGELQLYSLLDTQEGSRSVQTLSSIEVGAGRLALSLDWSTGRMDSSDIRVVCSDSAGCVSVISLAEGNLTALSQWKAHDFEAWISAFSYWDVQQVYSGGDDCKLKGWDLRVDPSCPTFTSKKHSMGVCSIHSSPHREHILATGSYDEHVLLWDGRNMRQPLSESAMGGGVWRLKWHPTNQHLLLAACMHNDFHILNCQQVLEGGGGACPVAASYILHNSLAYGADWSQLSLDKPASCSPTAAEPKEIDTESRGHLRIQYESPTASFDTSLEDDAGGYIPECVAVAPTAPAAGNALDPEADSPSLSCLLASCSFYDHMLHVWRWDWTPDEAQQLC</sequence>
<comment type="catalytic activity">
    <reaction evidence="7">
        <text>diphthine methyl ester-[translation elongation factor 2] + H2O = diphthine-[translation elongation factor 2] + methanol + H(+)</text>
        <dbReference type="Rhea" id="RHEA:42656"/>
        <dbReference type="Rhea" id="RHEA-COMP:10172"/>
        <dbReference type="Rhea" id="RHEA-COMP:10173"/>
        <dbReference type="ChEBI" id="CHEBI:15377"/>
        <dbReference type="ChEBI" id="CHEBI:15378"/>
        <dbReference type="ChEBI" id="CHEBI:17790"/>
        <dbReference type="ChEBI" id="CHEBI:79005"/>
        <dbReference type="ChEBI" id="CHEBI:82696"/>
        <dbReference type="EC" id="3.1.1.97"/>
    </reaction>
</comment>
<evidence type="ECO:0000256" key="2">
    <source>
        <dbReference type="ARBA" id="ARBA00022574"/>
    </source>
</evidence>
<keyword evidence="3" id="KW-0677">Repeat</keyword>
<keyword evidence="10" id="KW-1185">Reference proteome</keyword>
<evidence type="ECO:0000313" key="9">
    <source>
        <dbReference type="EMBL" id="KAK2837755.1"/>
    </source>
</evidence>
<accession>A0AA88SFU1</accession>
<keyword evidence="2 8" id="KW-0853">WD repeat</keyword>
<evidence type="ECO:0000256" key="7">
    <source>
        <dbReference type="ARBA" id="ARBA00047551"/>
    </source>
</evidence>
<evidence type="ECO:0000256" key="6">
    <source>
        <dbReference type="ARBA" id="ARBA00039131"/>
    </source>
</evidence>
<comment type="similarity">
    <text evidence="5">Belongs to the DPH7 family.</text>
</comment>
<feature type="repeat" description="WD" evidence="8">
    <location>
        <begin position="258"/>
        <end position="300"/>
    </location>
</feature>
<dbReference type="PANTHER" id="PTHR46042:SF1">
    <property type="entry name" value="DIPHTHINE METHYLTRANSFERASE"/>
    <property type="match status" value="1"/>
</dbReference>
<evidence type="ECO:0000256" key="5">
    <source>
        <dbReference type="ARBA" id="ARBA00038092"/>
    </source>
</evidence>
<name>A0AA88SFU1_CHASR</name>
<organism evidence="9 10">
    <name type="scientific">Channa striata</name>
    <name type="common">Snakehead murrel</name>
    <name type="synonym">Ophicephalus striatus</name>
    <dbReference type="NCBI Taxonomy" id="64152"/>
    <lineage>
        <taxon>Eukaryota</taxon>
        <taxon>Metazoa</taxon>
        <taxon>Chordata</taxon>
        <taxon>Craniata</taxon>
        <taxon>Vertebrata</taxon>
        <taxon>Euteleostomi</taxon>
        <taxon>Actinopterygii</taxon>
        <taxon>Neopterygii</taxon>
        <taxon>Teleostei</taxon>
        <taxon>Neoteleostei</taxon>
        <taxon>Acanthomorphata</taxon>
        <taxon>Anabantaria</taxon>
        <taxon>Anabantiformes</taxon>
        <taxon>Channoidei</taxon>
        <taxon>Channidae</taxon>
        <taxon>Channa</taxon>
    </lineage>
</organism>
<comment type="caution">
    <text evidence="9">The sequence shown here is derived from an EMBL/GenBank/DDBJ whole genome shotgun (WGS) entry which is preliminary data.</text>
</comment>
<evidence type="ECO:0000256" key="4">
    <source>
        <dbReference type="ARBA" id="ARBA00022801"/>
    </source>
</evidence>
<reference evidence="9" key="1">
    <citation type="submission" date="2023-07" db="EMBL/GenBank/DDBJ databases">
        <title>Chromosome-level Genome Assembly of Striped Snakehead (Channa striata).</title>
        <authorList>
            <person name="Liu H."/>
        </authorList>
    </citation>
    <scope>NUCLEOTIDE SEQUENCE</scope>
    <source>
        <strain evidence="9">Gz</strain>
        <tissue evidence="9">Muscle</tissue>
    </source>
</reference>
<evidence type="ECO:0000256" key="8">
    <source>
        <dbReference type="PROSITE-ProRule" id="PRU00221"/>
    </source>
</evidence>
<dbReference type="Pfam" id="PF00400">
    <property type="entry name" value="WD40"/>
    <property type="match status" value="1"/>
</dbReference>
<dbReference type="InterPro" id="IPR036322">
    <property type="entry name" value="WD40_repeat_dom_sf"/>
</dbReference>
<dbReference type="PANTHER" id="PTHR46042">
    <property type="entry name" value="DIPHTHINE METHYLTRANSFERASE"/>
    <property type="match status" value="1"/>
</dbReference>